<feature type="region of interest" description="Disordered" evidence="1">
    <location>
        <begin position="535"/>
        <end position="559"/>
    </location>
</feature>
<dbReference type="Gene3D" id="1.25.40.10">
    <property type="entry name" value="Tetratricopeptide repeat domain"/>
    <property type="match status" value="1"/>
</dbReference>
<feature type="compositionally biased region" description="Basic residues" evidence="1">
    <location>
        <begin position="1"/>
        <end position="11"/>
    </location>
</feature>
<feature type="region of interest" description="Disordered" evidence="1">
    <location>
        <begin position="1063"/>
        <end position="1090"/>
    </location>
</feature>
<feature type="compositionally biased region" description="Basic and acidic residues" evidence="1">
    <location>
        <begin position="15"/>
        <end position="25"/>
    </location>
</feature>
<feature type="compositionally biased region" description="Basic and acidic residues" evidence="1">
    <location>
        <begin position="371"/>
        <end position="382"/>
    </location>
</feature>
<dbReference type="InterPro" id="IPR011990">
    <property type="entry name" value="TPR-like_helical_dom_sf"/>
</dbReference>
<organism evidence="2 3">
    <name type="scientific">Staphylotrichum longicolle</name>
    <dbReference type="NCBI Taxonomy" id="669026"/>
    <lineage>
        <taxon>Eukaryota</taxon>
        <taxon>Fungi</taxon>
        <taxon>Dikarya</taxon>
        <taxon>Ascomycota</taxon>
        <taxon>Pezizomycotina</taxon>
        <taxon>Sordariomycetes</taxon>
        <taxon>Sordariomycetidae</taxon>
        <taxon>Sordariales</taxon>
        <taxon>Chaetomiaceae</taxon>
        <taxon>Staphylotrichum</taxon>
    </lineage>
</organism>
<feature type="compositionally biased region" description="Low complexity" evidence="1">
    <location>
        <begin position="1349"/>
        <end position="1361"/>
    </location>
</feature>
<feature type="compositionally biased region" description="Polar residues" evidence="1">
    <location>
        <begin position="1369"/>
        <end position="1391"/>
    </location>
</feature>
<feature type="compositionally biased region" description="Basic and acidic residues" evidence="1">
    <location>
        <begin position="535"/>
        <end position="545"/>
    </location>
</feature>
<feature type="region of interest" description="Disordered" evidence="1">
    <location>
        <begin position="1218"/>
        <end position="1239"/>
    </location>
</feature>
<proteinExistence type="predicted"/>
<feature type="region of interest" description="Disordered" evidence="1">
    <location>
        <begin position="371"/>
        <end position="395"/>
    </location>
</feature>
<evidence type="ECO:0008006" key="4">
    <source>
        <dbReference type="Google" id="ProtNLM"/>
    </source>
</evidence>
<dbReference type="EMBL" id="JAHCVI010000002">
    <property type="protein sequence ID" value="KAG7288496.1"/>
    <property type="molecule type" value="Genomic_DNA"/>
</dbReference>
<dbReference type="Proteomes" id="UP001197093">
    <property type="component" value="Unassembled WGS sequence"/>
</dbReference>
<feature type="compositionally biased region" description="Low complexity" evidence="1">
    <location>
        <begin position="220"/>
        <end position="233"/>
    </location>
</feature>
<keyword evidence="3" id="KW-1185">Reference proteome</keyword>
<gene>
    <name evidence="2" type="ORF">NEMBOFW57_004849</name>
</gene>
<feature type="region of interest" description="Disordered" evidence="1">
    <location>
        <begin position="1304"/>
        <end position="1466"/>
    </location>
</feature>
<feature type="compositionally biased region" description="Basic and acidic residues" evidence="1">
    <location>
        <begin position="61"/>
        <end position="80"/>
    </location>
</feature>
<evidence type="ECO:0000313" key="2">
    <source>
        <dbReference type="EMBL" id="KAG7288496.1"/>
    </source>
</evidence>
<accession>A0AAD4HZ24</accession>
<evidence type="ECO:0000313" key="3">
    <source>
        <dbReference type="Proteomes" id="UP001197093"/>
    </source>
</evidence>
<reference evidence="2" key="1">
    <citation type="submission" date="2023-02" db="EMBL/GenBank/DDBJ databases">
        <authorList>
            <person name="Palmer J.M."/>
        </authorList>
    </citation>
    <scope>NUCLEOTIDE SEQUENCE</scope>
    <source>
        <strain evidence="2">FW57</strain>
    </source>
</reference>
<feature type="compositionally biased region" description="Basic and acidic residues" evidence="1">
    <location>
        <begin position="1393"/>
        <end position="1408"/>
    </location>
</feature>
<evidence type="ECO:0000256" key="1">
    <source>
        <dbReference type="SAM" id="MobiDB-lite"/>
    </source>
</evidence>
<feature type="compositionally biased region" description="Basic residues" evidence="1">
    <location>
        <begin position="1434"/>
        <end position="1447"/>
    </location>
</feature>
<feature type="compositionally biased region" description="Low complexity" evidence="1">
    <location>
        <begin position="37"/>
        <end position="47"/>
    </location>
</feature>
<feature type="compositionally biased region" description="Polar residues" evidence="1">
    <location>
        <begin position="550"/>
        <end position="559"/>
    </location>
</feature>
<sequence length="1493" mass="168546">MPKVRHHRSSRRVPPPKDSDFDHEINLVNRDEEESSPRPSSAGPSYSQRETPASAAGPHSADGDDRSISEETTKDGGRAKTPESVIDILYENERGGFLCGIPLFSAKALGNLDPPPWTNYAHRPSPTDITTAQVPDPSWEWAWPEWRINRDEDVDEDGWEYSFAFYKKFSWHKARWWNSFVRRRAWIRKRVKRNGGYIAQDPHMLNPEYFSIRPSAELARSRSPSRASRTSSAHGSKLSMSTANIEGAEKPIIEHADDLLSVLRVSRIDREKIDAVNNYLANAKEDLSGLQDIMHEIMALFVFQASRRVLLSRLTEVHDKTAADAESKKDGDPDSELDRRAKNLAEAVKHADEEVRRLEYWSDVKGMAEEGDSKGAVDHKQGWDPTWRGVDNSGPQYGLKEVSTVESSRLIDRLRDIPVRSHGAFDSVVVKPVDRYPHKRETRNAQFRKRRDLSQQARIENRRIRPQPGDWRVVLQNLMKWTPTQAEPQDGIKVIIPKTSVELFLSDHMYNLWNIKSRAKCSMTLHVATADTDKAVAKSEERSQDVIESGNPSEQGKQASTDPYIIFSGQPTAIAAAIDEILTVAKTVSVVNPPGAPHTVLHDGQANEETIRGLLAHPSVTKIQISHYQMSVPCKPYELRIRADEIPLPPKWTVETFQQYVAALVMGRYPKTLAAKLYTNTGHDSHQNTVVARLVGVFNDPSASAAVSSPAAKLALSYFVRCGETFVNEARMLVDRVKKIGMPMDTQIYNLLAETAVKSKNLLAFETIVERMIRDGYKPDKRTWILFLRIIEAEEVRRYIMHSMHSKNLFEDPSVVRAVAVEMADQDVYRAIQLGQDVDTFLAGLRKLYGEHWHLPSRSANRYLEILGRYSQFDEMKKLLEHMFAGKHGKPNTVTLATILRHCKEQRKVDLAVEFVRLFDKHGFHVADDQCIHYLFEMGRRIFKPHLLGAVWRYAHLTRLDSSVMRHRGREFLDSGPDGARKLLKITDRIRHLWEGPKPCKITRSEFVTSLLLYDYQKAVGDPGRVTLGSLAGAEEAEDPGPRKLAMVPPQLRSEEQYPRFASAVPSNEGTGSGSPTEPEPVTDSFGDLKPVTRIRSRKQKYDPYEQWVFARAQDYKPAIGLGDFLQEALDRDRRLHRLAYTGEGVVKGGVPVDLVPPELPVIRAPRDEKKMDRMWNWENVGGRLALRFSGEDTAWVNGGEKSETGAVDEMDEVDEVDEVDDSHAPGQTEKLGGKSEATKADEVDVIDVMREMAASAGGNDAGAETAQLNEDLAAKLIRELEAEKKRTSETLLRRAALYTDEGWVARRPQPATQSKHASGPLLKRPARWSDGGQVAMRRLALEPREEQQSQPPSNQASQPSKHQPPEQPTHQASEQPTHQVSEQPMHQASEQPIHRESEQPTKRHVDDLWDEGFVKGPPIPEDLSALFGDVGNRSRKQRVQRSARSKRTAEKAGKQQPAEGMTEEDVWDKMMSLGAKIEREQKLAARNRKPSF</sequence>
<feature type="compositionally biased region" description="Polar residues" evidence="1">
    <location>
        <begin position="1065"/>
        <end position="1076"/>
    </location>
</feature>
<feature type="region of interest" description="Disordered" evidence="1">
    <location>
        <begin position="1"/>
        <end position="80"/>
    </location>
</feature>
<name>A0AAD4HZ24_9PEZI</name>
<protein>
    <recommendedName>
        <fullName evidence="4">Meiotically up-regulated 65 protein</fullName>
    </recommendedName>
</protein>
<feature type="region of interest" description="Disordered" evidence="1">
    <location>
        <begin position="220"/>
        <end position="241"/>
    </location>
</feature>
<comment type="caution">
    <text evidence="2">The sequence shown here is derived from an EMBL/GenBank/DDBJ whole genome shotgun (WGS) entry which is preliminary data.</text>
</comment>